<comment type="similarity">
    <text evidence="2">Belongs to the TspO/BZRP family.</text>
</comment>
<evidence type="ECO:0000256" key="2">
    <source>
        <dbReference type="ARBA" id="ARBA00007524"/>
    </source>
</evidence>
<dbReference type="GO" id="GO:0033013">
    <property type="term" value="P:tetrapyrrole metabolic process"/>
    <property type="evidence" value="ECO:0007669"/>
    <property type="project" value="UniProtKB-ARBA"/>
</dbReference>
<dbReference type="Gene3D" id="1.20.1260.100">
    <property type="entry name" value="TspO/MBR protein"/>
    <property type="match status" value="1"/>
</dbReference>
<evidence type="ECO:0000256" key="4">
    <source>
        <dbReference type="ARBA" id="ARBA00022989"/>
    </source>
</evidence>
<keyword evidence="5 6" id="KW-0472">Membrane</keyword>
<keyword evidence="3 6" id="KW-0812">Transmembrane</keyword>
<proteinExistence type="inferred from homology"/>
<comment type="caution">
    <text evidence="7">The sequence shown here is derived from an EMBL/GenBank/DDBJ whole genome shotgun (WGS) entry which is preliminary data.</text>
</comment>
<dbReference type="RefSeq" id="WP_138748580.1">
    <property type="nucleotide sequence ID" value="NZ_VCLB01000006.1"/>
</dbReference>
<reference evidence="7 8" key="1">
    <citation type="submission" date="2019-05" db="EMBL/GenBank/DDBJ databases">
        <authorList>
            <person name="Lee S.D."/>
        </authorList>
    </citation>
    <scope>NUCLEOTIDE SEQUENCE [LARGE SCALE GENOMIC DNA]</scope>
    <source>
        <strain evidence="7 8">GH2-6</strain>
    </source>
</reference>
<evidence type="ECO:0000256" key="5">
    <source>
        <dbReference type="ARBA" id="ARBA00023136"/>
    </source>
</evidence>
<dbReference type="PANTHER" id="PTHR10057">
    <property type="entry name" value="PERIPHERAL-TYPE BENZODIAZEPINE RECEPTOR"/>
    <property type="match status" value="1"/>
</dbReference>
<dbReference type="Pfam" id="PF03073">
    <property type="entry name" value="TspO_MBR"/>
    <property type="match status" value="1"/>
</dbReference>
<keyword evidence="4 6" id="KW-1133">Transmembrane helix</keyword>
<dbReference type="FunFam" id="1.20.1260.100:FF:000001">
    <property type="entry name" value="translocator protein 2"/>
    <property type="match status" value="1"/>
</dbReference>
<dbReference type="PIRSF" id="PIRSF005859">
    <property type="entry name" value="PBR"/>
    <property type="match status" value="1"/>
</dbReference>
<sequence>MKNIFIHAVFIVGVVIAGFIVGIVNVPGEWYQSLAKPSFNPPNWVFAPAWSLLYVLIGWAGARLFIARPQTSGALTLWTALLVLNLAWSPLFFGMEMPAAALVVVVALLAGILLFIARTWGKDRPSALLFIPYAAWVAFATLLNASIVYLN</sequence>
<dbReference type="OrthoDB" id="9795496at2"/>
<evidence type="ECO:0000256" key="6">
    <source>
        <dbReference type="SAM" id="Phobius"/>
    </source>
</evidence>
<keyword evidence="8" id="KW-1185">Reference proteome</keyword>
<dbReference type="EMBL" id="VCLB01000006">
    <property type="protein sequence ID" value="TNB47418.1"/>
    <property type="molecule type" value="Genomic_DNA"/>
</dbReference>
<dbReference type="InterPro" id="IPR004307">
    <property type="entry name" value="TspO_MBR"/>
</dbReference>
<feature type="transmembrane region" description="Helical" evidence="6">
    <location>
        <begin position="44"/>
        <end position="66"/>
    </location>
</feature>
<dbReference type="Proteomes" id="UP000307874">
    <property type="component" value="Unassembled WGS sequence"/>
</dbReference>
<dbReference type="CDD" id="cd15904">
    <property type="entry name" value="TSPO_MBR"/>
    <property type="match status" value="1"/>
</dbReference>
<protein>
    <submittedName>
        <fullName evidence="7">Tryptophan-rich sensory protein</fullName>
    </submittedName>
</protein>
<name>A0A5C4JQ10_9HYPH</name>
<organism evidence="7 8">
    <name type="scientific">Martelella lutilitoris</name>
    <dbReference type="NCBI Taxonomy" id="2583532"/>
    <lineage>
        <taxon>Bacteria</taxon>
        <taxon>Pseudomonadati</taxon>
        <taxon>Pseudomonadota</taxon>
        <taxon>Alphaproteobacteria</taxon>
        <taxon>Hyphomicrobiales</taxon>
        <taxon>Aurantimonadaceae</taxon>
        <taxon>Martelella</taxon>
    </lineage>
</organism>
<comment type="subcellular location">
    <subcellularLocation>
        <location evidence="1">Membrane</location>
        <topology evidence="1">Multi-pass membrane protein</topology>
    </subcellularLocation>
</comment>
<gene>
    <name evidence="7" type="ORF">FF124_11175</name>
</gene>
<dbReference type="AlphaFoldDB" id="A0A5C4JQ10"/>
<dbReference type="GO" id="GO:0016020">
    <property type="term" value="C:membrane"/>
    <property type="evidence" value="ECO:0007669"/>
    <property type="project" value="UniProtKB-SubCell"/>
</dbReference>
<dbReference type="InterPro" id="IPR038330">
    <property type="entry name" value="TspO/MBR-related_sf"/>
</dbReference>
<feature type="transmembrane region" description="Helical" evidence="6">
    <location>
        <begin position="129"/>
        <end position="150"/>
    </location>
</feature>
<feature type="transmembrane region" description="Helical" evidence="6">
    <location>
        <begin position="73"/>
        <end position="93"/>
    </location>
</feature>
<dbReference type="PANTHER" id="PTHR10057:SF0">
    <property type="entry name" value="TRANSLOCATOR PROTEIN"/>
    <property type="match status" value="1"/>
</dbReference>
<evidence type="ECO:0000313" key="7">
    <source>
        <dbReference type="EMBL" id="TNB47418.1"/>
    </source>
</evidence>
<evidence type="ECO:0000256" key="3">
    <source>
        <dbReference type="ARBA" id="ARBA00022692"/>
    </source>
</evidence>
<feature type="transmembrane region" description="Helical" evidence="6">
    <location>
        <begin position="5"/>
        <end position="24"/>
    </location>
</feature>
<evidence type="ECO:0000256" key="1">
    <source>
        <dbReference type="ARBA" id="ARBA00004141"/>
    </source>
</evidence>
<accession>A0A5C4JQ10</accession>
<feature type="transmembrane region" description="Helical" evidence="6">
    <location>
        <begin position="99"/>
        <end position="117"/>
    </location>
</feature>
<reference evidence="7 8" key="2">
    <citation type="submission" date="2019-06" db="EMBL/GenBank/DDBJ databases">
        <title>Martelella lutilitoris sp. nov., isolated from a tidal mudflat.</title>
        <authorList>
            <person name="Kim Y.-J."/>
        </authorList>
    </citation>
    <scope>NUCLEOTIDE SEQUENCE [LARGE SCALE GENOMIC DNA]</scope>
    <source>
        <strain evidence="7 8">GH2-6</strain>
    </source>
</reference>
<evidence type="ECO:0000313" key="8">
    <source>
        <dbReference type="Proteomes" id="UP000307874"/>
    </source>
</evidence>